<keyword evidence="4" id="KW-0255">Endonuclease</keyword>
<dbReference type="GO" id="GO:0003964">
    <property type="term" value="F:RNA-directed DNA polymerase activity"/>
    <property type="evidence" value="ECO:0007669"/>
    <property type="project" value="UniProtKB-KW"/>
</dbReference>
<feature type="domain" description="Reverse transcriptase RNase H-like" evidence="7">
    <location>
        <begin position="2"/>
        <end position="66"/>
    </location>
</feature>
<dbReference type="InterPro" id="IPR043502">
    <property type="entry name" value="DNA/RNA_pol_sf"/>
</dbReference>
<comment type="caution">
    <text evidence="8">The sequence shown here is derived from an EMBL/GenBank/DDBJ whole genome shotgun (WGS) entry which is preliminary data.</text>
</comment>
<evidence type="ECO:0000256" key="2">
    <source>
        <dbReference type="ARBA" id="ARBA00022695"/>
    </source>
</evidence>
<dbReference type="SUPFAM" id="SSF56672">
    <property type="entry name" value="DNA/RNA polymerases"/>
    <property type="match status" value="1"/>
</dbReference>
<proteinExistence type="predicted"/>
<keyword evidence="1" id="KW-0808">Transferase</keyword>
<dbReference type="EMBL" id="JACGWK010000124">
    <property type="protein sequence ID" value="KAL0305316.1"/>
    <property type="molecule type" value="Genomic_DNA"/>
</dbReference>
<reference evidence="8" key="2">
    <citation type="journal article" date="2024" name="Plant">
        <title>Genomic evolution and insights into agronomic trait innovations of Sesamum species.</title>
        <authorList>
            <person name="Miao H."/>
            <person name="Wang L."/>
            <person name="Qu L."/>
            <person name="Liu H."/>
            <person name="Sun Y."/>
            <person name="Le M."/>
            <person name="Wang Q."/>
            <person name="Wei S."/>
            <person name="Zheng Y."/>
            <person name="Lin W."/>
            <person name="Duan Y."/>
            <person name="Cao H."/>
            <person name="Xiong S."/>
            <person name="Wang X."/>
            <person name="Wei L."/>
            <person name="Li C."/>
            <person name="Ma Q."/>
            <person name="Ju M."/>
            <person name="Zhao R."/>
            <person name="Li G."/>
            <person name="Mu C."/>
            <person name="Tian Q."/>
            <person name="Mei H."/>
            <person name="Zhang T."/>
            <person name="Gao T."/>
            <person name="Zhang H."/>
        </authorList>
    </citation>
    <scope>NUCLEOTIDE SEQUENCE</scope>
    <source>
        <strain evidence="8">G01</strain>
    </source>
</reference>
<organism evidence="8">
    <name type="scientific">Sesamum angustifolium</name>
    <dbReference type="NCBI Taxonomy" id="2727405"/>
    <lineage>
        <taxon>Eukaryota</taxon>
        <taxon>Viridiplantae</taxon>
        <taxon>Streptophyta</taxon>
        <taxon>Embryophyta</taxon>
        <taxon>Tracheophyta</taxon>
        <taxon>Spermatophyta</taxon>
        <taxon>Magnoliopsida</taxon>
        <taxon>eudicotyledons</taxon>
        <taxon>Gunneridae</taxon>
        <taxon>Pentapetalae</taxon>
        <taxon>asterids</taxon>
        <taxon>lamiids</taxon>
        <taxon>Lamiales</taxon>
        <taxon>Pedaliaceae</taxon>
        <taxon>Sesamum</taxon>
    </lineage>
</organism>
<reference evidence="8" key="1">
    <citation type="submission" date="2020-06" db="EMBL/GenBank/DDBJ databases">
        <authorList>
            <person name="Li T."/>
            <person name="Hu X."/>
            <person name="Zhang T."/>
            <person name="Song X."/>
            <person name="Zhang H."/>
            <person name="Dai N."/>
            <person name="Sheng W."/>
            <person name="Hou X."/>
            <person name="Wei L."/>
        </authorList>
    </citation>
    <scope>NUCLEOTIDE SEQUENCE</scope>
    <source>
        <strain evidence="8">G01</strain>
        <tissue evidence="8">Leaf</tissue>
    </source>
</reference>
<keyword evidence="3" id="KW-0540">Nuclease</keyword>
<evidence type="ECO:0000256" key="4">
    <source>
        <dbReference type="ARBA" id="ARBA00022759"/>
    </source>
</evidence>
<evidence type="ECO:0000313" key="8">
    <source>
        <dbReference type="EMBL" id="KAL0305316.1"/>
    </source>
</evidence>
<evidence type="ECO:0000259" key="7">
    <source>
        <dbReference type="Pfam" id="PF17917"/>
    </source>
</evidence>
<sequence>MLDNTQSNYTTTEKELLAVVFALEKFRHLLGTKVVVFSDHAALKYLLSKKEAKPRLIRWILLLQEFDLTIKDKKGAENLVADHLSRLVTNNDPSPLNDEFSDEHLHIVRGITPWYADLVNFLVTGTLPRDLSRARKDKIRSEAKYFLWDDPYLWKFCSDQLICRCVPETEIPSILEFYHSYACGGHFGPKRTARKIWNVGYSGQTCLEMPIRSVNHVKTAKVGNINPRHQMPLSPTLVCESA</sequence>
<keyword evidence="6" id="KW-0695">RNA-directed DNA polymerase</keyword>
<protein>
    <submittedName>
        <fullName evidence="8">Retrovirus-related Pol polyprotein from transposon.6</fullName>
    </submittedName>
</protein>
<gene>
    <name evidence="8" type="ORF">Sangu_3038400</name>
</gene>
<dbReference type="CDD" id="cd09274">
    <property type="entry name" value="RNase_HI_RT_Ty3"/>
    <property type="match status" value="1"/>
</dbReference>
<dbReference type="PANTHER" id="PTHR34072">
    <property type="entry name" value="ENZYMATIC POLYPROTEIN-RELATED"/>
    <property type="match status" value="1"/>
</dbReference>
<dbReference type="Gene3D" id="1.10.340.70">
    <property type="match status" value="1"/>
</dbReference>
<keyword evidence="2" id="KW-0548">Nucleotidyltransferase</keyword>
<evidence type="ECO:0000256" key="6">
    <source>
        <dbReference type="ARBA" id="ARBA00022918"/>
    </source>
</evidence>
<evidence type="ECO:0000256" key="3">
    <source>
        <dbReference type="ARBA" id="ARBA00022722"/>
    </source>
</evidence>
<dbReference type="Pfam" id="PF17917">
    <property type="entry name" value="RT_RNaseH"/>
    <property type="match status" value="1"/>
</dbReference>
<dbReference type="PANTHER" id="PTHR34072:SF57">
    <property type="entry name" value="RNA-DIRECTED DNA POLYMERASE"/>
    <property type="match status" value="1"/>
</dbReference>
<evidence type="ECO:0000256" key="5">
    <source>
        <dbReference type="ARBA" id="ARBA00022801"/>
    </source>
</evidence>
<dbReference type="GO" id="GO:0016787">
    <property type="term" value="F:hydrolase activity"/>
    <property type="evidence" value="ECO:0007669"/>
    <property type="project" value="UniProtKB-KW"/>
</dbReference>
<evidence type="ECO:0000256" key="1">
    <source>
        <dbReference type="ARBA" id="ARBA00022679"/>
    </source>
</evidence>
<dbReference type="AlphaFoldDB" id="A0AAW2KGI0"/>
<name>A0AAW2KGI0_9LAMI</name>
<dbReference type="InterPro" id="IPR041373">
    <property type="entry name" value="RT_RNaseH"/>
</dbReference>
<dbReference type="GO" id="GO:0004519">
    <property type="term" value="F:endonuclease activity"/>
    <property type="evidence" value="ECO:0007669"/>
    <property type="project" value="UniProtKB-KW"/>
</dbReference>
<keyword evidence="5" id="KW-0378">Hydrolase</keyword>
<accession>A0AAW2KGI0</accession>